<dbReference type="OrthoDB" id="5186724at2"/>
<evidence type="ECO:0000256" key="2">
    <source>
        <dbReference type="ARBA" id="ARBA00022475"/>
    </source>
</evidence>
<dbReference type="PANTHER" id="PTHR42920">
    <property type="entry name" value="OS03G0707200 PROTEIN-RELATED"/>
    <property type="match status" value="1"/>
</dbReference>
<keyword evidence="5 6" id="KW-0472">Membrane</keyword>
<reference evidence="8" key="1">
    <citation type="submission" date="2006-05" db="EMBL/GenBank/DDBJ databases">
        <title>Annotation of the draft genome assembly of Desulfuromonas acetoxidans DSM 684.</title>
        <authorList>
            <consortium name="US DOE Joint Genome Institute (JGI-ORNL)"/>
            <person name="Larimer F."/>
            <person name="Land M."/>
            <person name="Hauser L."/>
        </authorList>
    </citation>
    <scope>NUCLEOTIDE SEQUENCE [LARGE SCALE GENOMIC DNA]</scope>
    <source>
        <strain evidence="8">DSM 684</strain>
    </source>
</reference>
<proteinExistence type="predicted"/>
<sequence>MLYLILVSVIWAFSFGLIKGQLTGLDPSVVAAVRLLLSLLVFLPFLRLQRCRFHHLVALILIGAIQYGLMYVAYTTSFRYLHAYEVALFTIFTPIYVTLINDLFSRRFHRRFFYAALLAVVGTAIVLYRDFHHGDFRQGFILLQGANLCFAFGQVAYTRIMKSIAHSDLQVFGLLYFGAVLSTVPMVWGKSLHQLTQMTLMQSASLIYLGVLASGICFFLWNHGARQVNAGTLAVCNNLKIPLAIACSALVFSEQVNWPQLLIGSGILCFSLLLNHWHLKRLR</sequence>
<comment type="caution">
    <text evidence="8">The sequence shown here is derived from an EMBL/GenBank/DDBJ whole genome shotgun (WGS) entry which is preliminary data.</text>
</comment>
<evidence type="ECO:0000313" key="9">
    <source>
        <dbReference type="Proteomes" id="UP000005695"/>
    </source>
</evidence>
<dbReference type="InterPro" id="IPR000620">
    <property type="entry name" value="EamA_dom"/>
</dbReference>
<gene>
    <name evidence="8" type="ORF">Dace_1242</name>
</gene>
<name>Q1JYD3_DESA6</name>
<dbReference type="InterPro" id="IPR037185">
    <property type="entry name" value="EmrE-like"/>
</dbReference>
<dbReference type="AlphaFoldDB" id="Q1JYD3"/>
<dbReference type="GO" id="GO:0005886">
    <property type="term" value="C:plasma membrane"/>
    <property type="evidence" value="ECO:0007669"/>
    <property type="project" value="UniProtKB-SubCell"/>
</dbReference>
<evidence type="ECO:0000313" key="8">
    <source>
        <dbReference type="EMBL" id="EAT15273.1"/>
    </source>
</evidence>
<feature type="transmembrane region" description="Helical" evidence="6">
    <location>
        <begin position="258"/>
        <end position="277"/>
    </location>
</feature>
<feature type="transmembrane region" description="Helical" evidence="6">
    <location>
        <begin position="169"/>
        <end position="188"/>
    </location>
</feature>
<feature type="transmembrane region" description="Helical" evidence="6">
    <location>
        <begin position="112"/>
        <end position="128"/>
    </location>
</feature>
<keyword evidence="9" id="KW-1185">Reference proteome</keyword>
<comment type="subcellular location">
    <subcellularLocation>
        <location evidence="1">Cell membrane</location>
        <topology evidence="1">Multi-pass membrane protein</topology>
    </subcellularLocation>
</comment>
<evidence type="ECO:0000259" key="7">
    <source>
        <dbReference type="Pfam" id="PF00892"/>
    </source>
</evidence>
<feature type="transmembrane region" description="Helical" evidence="6">
    <location>
        <begin position="30"/>
        <end position="46"/>
    </location>
</feature>
<feature type="transmembrane region" description="Helical" evidence="6">
    <location>
        <begin position="80"/>
        <end position="100"/>
    </location>
</feature>
<feature type="transmembrane region" description="Helical" evidence="6">
    <location>
        <begin position="233"/>
        <end position="252"/>
    </location>
</feature>
<feature type="transmembrane region" description="Helical" evidence="6">
    <location>
        <begin position="140"/>
        <end position="157"/>
    </location>
</feature>
<evidence type="ECO:0000256" key="3">
    <source>
        <dbReference type="ARBA" id="ARBA00022692"/>
    </source>
</evidence>
<evidence type="ECO:0000256" key="1">
    <source>
        <dbReference type="ARBA" id="ARBA00004651"/>
    </source>
</evidence>
<accession>Q1JYD3</accession>
<dbReference type="Proteomes" id="UP000005695">
    <property type="component" value="Unassembled WGS sequence"/>
</dbReference>
<protein>
    <recommendedName>
        <fullName evidence="7">EamA domain-containing protein</fullName>
    </recommendedName>
</protein>
<dbReference type="InterPro" id="IPR051258">
    <property type="entry name" value="Diverse_Substrate_Transporter"/>
</dbReference>
<evidence type="ECO:0000256" key="5">
    <source>
        <dbReference type="ARBA" id="ARBA00023136"/>
    </source>
</evidence>
<feature type="transmembrane region" description="Helical" evidence="6">
    <location>
        <begin position="53"/>
        <end position="74"/>
    </location>
</feature>
<evidence type="ECO:0000256" key="6">
    <source>
        <dbReference type="SAM" id="Phobius"/>
    </source>
</evidence>
<reference evidence="8" key="2">
    <citation type="submission" date="2006-05" db="EMBL/GenBank/DDBJ databases">
        <title>Sequencing of the draft genome and assembly of Desulfuromonas acetoxidans DSM 684.</title>
        <authorList>
            <consortium name="US DOE Joint Genome Institute (JGI-PGF)"/>
            <person name="Copeland A."/>
            <person name="Lucas S."/>
            <person name="Lapidus A."/>
            <person name="Barry K."/>
            <person name="Detter J.C."/>
            <person name="Glavina del Rio T."/>
            <person name="Hammon N."/>
            <person name="Israni S."/>
            <person name="Dalin E."/>
            <person name="Tice H."/>
            <person name="Bruce D."/>
            <person name="Pitluck S."/>
            <person name="Richardson P."/>
        </authorList>
    </citation>
    <scope>NUCLEOTIDE SEQUENCE [LARGE SCALE GENOMIC DNA]</scope>
    <source>
        <strain evidence="8">DSM 684</strain>
    </source>
</reference>
<keyword evidence="2" id="KW-1003">Cell membrane</keyword>
<keyword evidence="3 6" id="KW-0812">Transmembrane</keyword>
<keyword evidence="4 6" id="KW-1133">Transmembrane helix</keyword>
<dbReference type="EMBL" id="AAEW02000012">
    <property type="protein sequence ID" value="EAT15273.1"/>
    <property type="molecule type" value="Genomic_DNA"/>
</dbReference>
<evidence type="ECO:0000256" key="4">
    <source>
        <dbReference type="ARBA" id="ARBA00022989"/>
    </source>
</evidence>
<feature type="domain" description="EamA" evidence="7">
    <location>
        <begin position="139"/>
        <end position="274"/>
    </location>
</feature>
<dbReference type="RefSeq" id="WP_006001226.1">
    <property type="nucleotide sequence ID" value="NZ_AAEW02000012.1"/>
</dbReference>
<dbReference type="SUPFAM" id="SSF103481">
    <property type="entry name" value="Multidrug resistance efflux transporter EmrE"/>
    <property type="match status" value="2"/>
</dbReference>
<dbReference type="Pfam" id="PF00892">
    <property type="entry name" value="EamA"/>
    <property type="match status" value="2"/>
</dbReference>
<feature type="domain" description="EamA" evidence="7">
    <location>
        <begin position="2"/>
        <end position="127"/>
    </location>
</feature>
<dbReference type="PANTHER" id="PTHR42920:SF5">
    <property type="entry name" value="EAMA DOMAIN-CONTAINING PROTEIN"/>
    <property type="match status" value="1"/>
</dbReference>
<organism evidence="8 9">
    <name type="scientific">Desulfuromonas acetoxidans (strain DSM 684 / 11070)</name>
    <dbReference type="NCBI Taxonomy" id="281689"/>
    <lineage>
        <taxon>Bacteria</taxon>
        <taxon>Pseudomonadati</taxon>
        <taxon>Thermodesulfobacteriota</taxon>
        <taxon>Desulfuromonadia</taxon>
        <taxon>Desulfuromonadales</taxon>
        <taxon>Desulfuromonadaceae</taxon>
        <taxon>Desulfuromonas</taxon>
    </lineage>
</organism>
<feature type="transmembrane region" description="Helical" evidence="6">
    <location>
        <begin position="200"/>
        <end position="221"/>
    </location>
</feature>